<evidence type="ECO:0000256" key="1">
    <source>
        <dbReference type="ARBA" id="ARBA00022553"/>
    </source>
</evidence>
<dbReference type="SMART" id="SM00448">
    <property type="entry name" value="REC"/>
    <property type="match status" value="1"/>
</dbReference>
<evidence type="ECO:0000256" key="2">
    <source>
        <dbReference type="PROSITE-ProRule" id="PRU00169"/>
    </source>
</evidence>
<keyword evidence="5" id="KW-1185">Reference proteome</keyword>
<dbReference type="EMBL" id="FOQG01000007">
    <property type="protein sequence ID" value="SFI35399.1"/>
    <property type="molecule type" value="Genomic_DNA"/>
</dbReference>
<reference evidence="4 5" key="1">
    <citation type="submission" date="2016-10" db="EMBL/GenBank/DDBJ databases">
        <authorList>
            <person name="de Groot N.N."/>
        </authorList>
    </citation>
    <scope>NUCLEOTIDE SEQUENCE [LARGE SCALE GENOMIC DNA]</scope>
    <source>
        <strain evidence="4 5">CGMCC 1.11156</strain>
    </source>
</reference>
<dbReference type="OrthoDB" id="3197131at2"/>
<sequence length="130" mass="13821">MTHILVADDDPDIREIVALLLEVAGHEVSTVADGAAALAAIKHQTYALAVLDNAMPVMSGLQVLCASQDLGRESRPIFLMLSALNSRRDVRAAMDAGADYYLPKPFESTRLVSCVRELLDTGTLAPAADG</sequence>
<evidence type="ECO:0000313" key="4">
    <source>
        <dbReference type="EMBL" id="SFI35399.1"/>
    </source>
</evidence>
<organism evidence="4 5">
    <name type="scientific">Nocardioides psychrotolerans</name>
    <dbReference type="NCBI Taxonomy" id="1005945"/>
    <lineage>
        <taxon>Bacteria</taxon>
        <taxon>Bacillati</taxon>
        <taxon>Actinomycetota</taxon>
        <taxon>Actinomycetes</taxon>
        <taxon>Propionibacteriales</taxon>
        <taxon>Nocardioidaceae</taxon>
        <taxon>Nocardioides</taxon>
    </lineage>
</organism>
<gene>
    <name evidence="4" type="ORF">SAMN05216561_107195</name>
</gene>
<feature type="domain" description="Response regulatory" evidence="3">
    <location>
        <begin position="3"/>
        <end position="119"/>
    </location>
</feature>
<dbReference type="PROSITE" id="PS50110">
    <property type="entry name" value="RESPONSE_REGULATORY"/>
    <property type="match status" value="1"/>
</dbReference>
<dbReference type="InterPro" id="IPR011006">
    <property type="entry name" value="CheY-like_superfamily"/>
</dbReference>
<dbReference type="RefSeq" id="WP_091113043.1">
    <property type="nucleotide sequence ID" value="NZ_BKAF01000008.1"/>
</dbReference>
<proteinExistence type="predicted"/>
<dbReference type="Gene3D" id="3.40.50.2300">
    <property type="match status" value="1"/>
</dbReference>
<dbReference type="PANTHER" id="PTHR44591">
    <property type="entry name" value="STRESS RESPONSE REGULATOR PROTEIN 1"/>
    <property type="match status" value="1"/>
</dbReference>
<evidence type="ECO:0000313" key="5">
    <source>
        <dbReference type="Proteomes" id="UP000198649"/>
    </source>
</evidence>
<dbReference type="GO" id="GO:0000160">
    <property type="term" value="P:phosphorelay signal transduction system"/>
    <property type="evidence" value="ECO:0007669"/>
    <property type="project" value="InterPro"/>
</dbReference>
<dbReference type="InterPro" id="IPR001789">
    <property type="entry name" value="Sig_transdc_resp-reg_receiver"/>
</dbReference>
<dbReference type="PANTHER" id="PTHR44591:SF23">
    <property type="entry name" value="CHEY SUBFAMILY"/>
    <property type="match status" value="1"/>
</dbReference>
<dbReference type="Proteomes" id="UP000198649">
    <property type="component" value="Unassembled WGS sequence"/>
</dbReference>
<evidence type="ECO:0000259" key="3">
    <source>
        <dbReference type="PROSITE" id="PS50110"/>
    </source>
</evidence>
<dbReference type="SUPFAM" id="SSF52172">
    <property type="entry name" value="CheY-like"/>
    <property type="match status" value="1"/>
</dbReference>
<protein>
    <submittedName>
        <fullName evidence="4">Response regulator receiver domain-containing protein</fullName>
    </submittedName>
</protein>
<dbReference type="InterPro" id="IPR050595">
    <property type="entry name" value="Bact_response_regulator"/>
</dbReference>
<feature type="modified residue" description="4-aspartylphosphate" evidence="2">
    <location>
        <position position="52"/>
    </location>
</feature>
<keyword evidence="1 2" id="KW-0597">Phosphoprotein</keyword>
<dbReference type="STRING" id="1005945.SAMN05216561_107195"/>
<accession>A0A1I3HIF4</accession>
<dbReference type="AlphaFoldDB" id="A0A1I3HIF4"/>
<dbReference type="Pfam" id="PF00072">
    <property type="entry name" value="Response_reg"/>
    <property type="match status" value="1"/>
</dbReference>
<name>A0A1I3HIF4_9ACTN</name>